<keyword evidence="3" id="KW-0812">Transmembrane</keyword>
<evidence type="ECO:0000313" key="7">
    <source>
        <dbReference type="Proteomes" id="UP001220962"/>
    </source>
</evidence>
<evidence type="ECO:0000256" key="3">
    <source>
        <dbReference type="SAM" id="Phobius"/>
    </source>
</evidence>
<feature type="transmembrane region" description="Helical" evidence="3">
    <location>
        <begin position="37"/>
        <end position="57"/>
    </location>
</feature>
<dbReference type="SUPFAM" id="SSF103481">
    <property type="entry name" value="Multidrug resistance efflux transporter EmrE"/>
    <property type="match status" value="1"/>
</dbReference>
<evidence type="ECO:0000256" key="1">
    <source>
        <dbReference type="ARBA" id="ARBA00004127"/>
    </source>
</evidence>
<dbReference type="Proteomes" id="UP001221519">
    <property type="component" value="Chromosome"/>
</dbReference>
<evidence type="ECO:0000313" key="6">
    <source>
        <dbReference type="EMBL" id="WDI02178.1"/>
    </source>
</evidence>
<dbReference type="Gene3D" id="1.10.3730.20">
    <property type="match status" value="1"/>
</dbReference>
<keyword evidence="3" id="KW-0472">Membrane</keyword>
<comment type="subcellular location">
    <subcellularLocation>
        <location evidence="1">Endomembrane system</location>
        <topology evidence="1">Multi-pass membrane protein</topology>
    </subcellularLocation>
</comment>
<dbReference type="InterPro" id="IPR000620">
    <property type="entry name" value="EamA_dom"/>
</dbReference>
<feature type="transmembrane region" description="Helical" evidence="3">
    <location>
        <begin position="124"/>
        <end position="142"/>
    </location>
</feature>
<comment type="similarity">
    <text evidence="2">Belongs to the EamA transporter family.</text>
</comment>
<dbReference type="EMBL" id="CP118101">
    <property type="protein sequence ID" value="WDH82430.1"/>
    <property type="molecule type" value="Genomic_DNA"/>
</dbReference>
<keyword evidence="8" id="KW-1185">Reference proteome</keyword>
<evidence type="ECO:0000313" key="5">
    <source>
        <dbReference type="EMBL" id="WDH82430.1"/>
    </source>
</evidence>
<proteinExistence type="inferred from homology"/>
<dbReference type="AlphaFoldDB" id="A0AAX3MXV9"/>
<evidence type="ECO:0000259" key="4">
    <source>
        <dbReference type="Pfam" id="PF00892"/>
    </source>
</evidence>
<dbReference type="GO" id="GO:0016020">
    <property type="term" value="C:membrane"/>
    <property type="evidence" value="ECO:0007669"/>
    <property type="project" value="InterPro"/>
</dbReference>
<feature type="transmembrane region" description="Helical" evidence="3">
    <location>
        <begin position="6"/>
        <end position="25"/>
    </location>
</feature>
<dbReference type="Proteomes" id="UP001220962">
    <property type="component" value="Chromosome"/>
</dbReference>
<dbReference type="PANTHER" id="PTHR22911:SF137">
    <property type="entry name" value="SOLUTE CARRIER FAMILY 35 MEMBER G2-RELATED"/>
    <property type="match status" value="1"/>
</dbReference>
<dbReference type="InterPro" id="IPR037185">
    <property type="entry name" value="EmrE-like"/>
</dbReference>
<dbReference type="EMBL" id="CP118108">
    <property type="protein sequence ID" value="WDI02178.1"/>
    <property type="molecule type" value="Genomic_DNA"/>
</dbReference>
<protein>
    <submittedName>
        <fullName evidence="5">EamA family transporter</fullName>
    </submittedName>
</protein>
<sequence>MSYLWLVFALLSAITAALVSIFGKIGLQSVDANTATAVRAVIMAVFLVAVVAFQGNIGKIPSLFEDKKTLLFIVLSGAAGAASWLFYFWALKLGKVSQVAPVDKLSVVIATIAAVVFLGERLSWISGIGISLIAIGVILIAFS</sequence>
<accession>A0AAX3MXV9</accession>
<gene>
    <name evidence="5" type="ORF">PUW23_23790</name>
    <name evidence="6" type="ORF">PUW25_23785</name>
</gene>
<keyword evidence="3" id="KW-1133">Transmembrane helix</keyword>
<dbReference type="RefSeq" id="WP_074728884.1">
    <property type="nucleotide sequence ID" value="NZ_CP118101.1"/>
</dbReference>
<dbReference type="Pfam" id="PF00892">
    <property type="entry name" value="EamA"/>
    <property type="match status" value="1"/>
</dbReference>
<feature type="transmembrane region" description="Helical" evidence="3">
    <location>
        <begin position="69"/>
        <end position="90"/>
    </location>
</feature>
<evidence type="ECO:0000256" key="2">
    <source>
        <dbReference type="ARBA" id="ARBA00007362"/>
    </source>
</evidence>
<name>A0AAX3MXV9_9BACL</name>
<organism evidence="5 7">
    <name type="scientific">Paenibacillus urinalis</name>
    <dbReference type="NCBI Taxonomy" id="521520"/>
    <lineage>
        <taxon>Bacteria</taxon>
        <taxon>Bacillati</taxon>
        <taxon>Bacillota</taxon>
        <taxon>Bacilli</taxon>
        <taxon>Bacillales</taxon>
        <taxon>Paenibacillaceae</taxon>
        <taxon>Paenibacillus</taxon>
    </lineage>
</organism>
<feature type="transmembrane region" description="Helical" evidence="3">
    <location>
        <begin position="102"/>
        <end position="118"/>
    </location>
</feature>
<dbReference type="PANTHER" id="PTHR22911">
    <property type="entry name" value="ACYL-MALONYL CONDENSING ENZYME-RELATED"/>
    <property type="match status" value="1"/>
</dbReference>
<evidence type="ECO:0000313" key="8">
    <source>
        <dbReference type="Proteomes" id="UP001221519"/>
    </source>
</evidence>
<reference evidence="5 8" key="1">
    <citation type="submission" date="2023-02" db="EMBL/GenBank/DDBJ databases">
        <title>Pathogen: clinical or host-associated sample.</title>
        <authorList>
            <person name="Hergert J."/>
            <person name="Casey R."/>
            <person name="Wagner J."/>
            <person name="Young E.L."/>
            <person name="Oakeson K.F."/>
        </authorList>
    </citation>
    <scope>NUCLEOTIDE SEQUENCE</scope>
    <source>
        <strain evidence="6 8">2022CK-00829</strain>
        <strain evidence="5">2022CK-00830</strain>
    </source>
</reference>
<feature type="domain" description="EamA" evidence="4">
    <location>
        <begin position="4"/>
        <end position="141"/>
    </location>
</feature>